<keyword evidence="7" id="KW-0408">Iron</keyword>
<proteinExistence type="inferred from homology"/>
<dbReference type="EC" id="3.5.2.7" evidence="2"/>
<evidence type="ECO:0000313" key="9">
    <source>
        <dbReference type="EMBL" id="SVA29455.1"/>
    </source>
</evidence>
<dbReference type="SUPFAM" id="SSF51556">
    <property type="entry name" value="Metallo-dependent hydrolases"/>
    <property type="match status" value="1"/>
</dbReference>
<dbReference type="Gene3D" id="2.30.40.10">
    <property type="entry name" value="Urease, subunit C, domain 1"/>
    <property type="match status" value="1"/>
</dbReference>
<keyword evidence="4" id="KW-0378">Hydrolase</keyword>
<keyword evidence="3" id="KW-0479">Metal-binding</keyword>
<dbReference type="Gene3D" id="3.20.20.140">
    <property type="entry name" value="Metal-dependent hydrolases"/>
    <property type="match status" value="1"/>
</dbReference>
<dbReference type="HAMAP" id="MF_00372">
    <property type="entry name" value="HutI"/>
    <property type="match status" value="1"/>
</dbReference>
<comment type="pathway">
    <text evidence="1">Amino-acid degradation.</text>
</comment>
<dbReference type="FunFam" id="3.20.20.140:FF:000007">
    <property type="entry name" value="Imidazolonepropionase"/>
    <property type="match status" value="1"/>
</dbReference>
<dbReference type="PANTHER" id="PTHR42752">
    <property type="entry name" value="IMIDAZOLONEPROPIONASE"/>
    <property type="match status" value="1"/>
</dbReference>
<sequence>MSSLQLTNIGQLVSYNSKISGMETLEKIQIAIDDGIITEIGKKVNDADRHIDCKGKLITPGFVDSHTHPVFLNGREDEFVMRLKGTTYKEIATKGGGIINSVNDVRNASQRELFDRVFSRMNRFLSVGTTTIECKSGYGLNTESEIKSLKVIDEVNNSHKIDMVATFMGAHAIPVEFIDDPDEYVKLICDEMLPAVARQGIAKFNDVFCENGYFNIEQARMILSEGANRGLASRMHAEEFENSGSAELAAELSAVSADHLMNVNDVGIEAIAEAGVIATLLPGTTFFLGSSNYAPYKRLENAGVNIALATDYNPGSCYIHSMPFIIALACIFMKMDVMSALKAATFMSAKSLQLEDKIGSIEIGKQADMVIWDLERIVQIPYNVSSHPIRSVIKSGELIF</sequence>
<dbReference type="InterPro" id="IPR006680">
    <property type="entry name" value="Amidohydro-rel"/>
</dbReference>
<dbReference type="EMBL" id="UINC01006758">
    <property type="protein sequence ID" value="SVA29455.1"/>
    <property type="molecule type" value="Genomic_DNA"/>
</dbReference>
<dbReference type="PANTHER" id="PTHR42752:SF1">
    <property type="entry name" value="IMIDAZOLONEPROPIONASE-RELATED"/>
    <property type="match status" value="1"/>
</dbReference>
<dbReference type="SUPFAM" id="SSF51338">
    <property type="entry name" value="Composite domain of metallo-dependent hydrolases"/>
    <property type="match status" value="1"/>
</dbReference>
<dbReference type="InterPro" id="IPR005920">
    <property type="entry name" value="HutI"/>
</dbReference>
<keyword evidence="6" id="KW-0862">Zinc</keyword>
<name>A0A381UMP8_9ZZZZ</name>
<evidence type="ECO:0000259" key="8">
    <source>
        <dbReference type="Pfam" id="PF01979"/>
    </source>
</evidence>
<evidence type="ECO:0000256" key="1">
    <source>
        <dbReference type="ARBA" id="ARBA00005023"/>
    </source>
</evidence>
<dbReference type="CDD" id="cd01296">
    <property type="entry name" value="Imidazolone-5PH"/>
    <property type="match status" value="1"/>
</dbReference>
<evidence type="ECO:0000256" key="4">
    <source>
        <dbReference type="ARBA" id="ARBA00022801"/>
    </source>
</evidence>
<evidence type="ECO:0000256" key="2">
    <source>
        <dbReference type="ARBA" id="ARBA00012864"/>
    </source>
</evidence>
<dbReference type="GO" id="GO:0005737">
    <property type="term" value="C:cytoplasm"/>
    <property type="evidence" value="ECO:0007669"/>
    <property type="project" value="InterPro"/>
</dbReference>
<dbReference type="AlphaFoldDB" id="A0A381UMP8"/>
<accession>A0A381UMP8</accession>
<dbReference type="GO" id="GO:0050480">
    <property type="term" value="F:imidazolonepropionase activity"/>
    <property type="evidence" value="ECO:0007669"/>
    <property type="project" value="UniProtKB-EC"/>
</dbReference>
<evidence type="ECO:0000256" key="5">
    <source>
        <dbReference type="ARBA" id="ARBA00022808"/>
    </source>
</evidence>
<dbReference type="GO" id="GO:0019556">
    <property type="term" value="P:L-histidine catabolic process to glutamate and formamide"/>
    <property type="evidence" value="ECO:0007669"/>
    <property type="project" value="InterPro"/>
</dbReference>
<dbReference type="Pfam" id="PF01979">
    <property type="entry name" value="Amidohydro_1"/>
    <property type="match status" value="1"/>
</dbReference>
<gene>
    <name evidence="9" type="ORF">METZ01_LOCUS82309</name>
</gene>
<dbReference type="GO" id="GO:0046872">
    <property type="term" value="F:metal ion binding"/>
    <property type="evidence" value="ECO:0007669"/>
    <property type="project" value="UniProtKB-KW"/>
</dbReference>
<keyword evidence="5" id="KW-0369">Histidine metabolism</keyword>
<evidence type="ECO:0000256" key="3">
    <source>
        <dbReference type="ARBA" id="ARBA00022723"/>
    </source>
</evidence>
<evidence type="ECO:0000256" key="7">
    <source>
        <dbReference type="ARBA" id="ARBA00023004"/>
    </source>
</evidence>
<dbReference type="InterPro" id="IPR011059">
    <property type="entry name" value="Metal-dep_hydrolase_composite"/>
</dbReference>
<dbReference type="InterPro" id="IPR032466">
    <property type="entry name" value="Metal_Hydrolase"/>
</dbReference>
<feature type="domain" description="Amidohydrolase-related" evidence="8">
    <location>
        <begin position="58"/>
        <end position="398"/>
    </location>
</feature>
<reference evidence="9" key="1">
    <citation type="submission" date="2018-05" db="EMBL/GenBank/DDBJ databases">
        <authorList>
            <person name="Lanie J.A."/>
            <person name="Ng W.-L."/>
            <person name="Kazmierczak K.M."/>
            <person name="Andrzejewski T.M."/>
            <person name="Davidsen T.M."/>
            <person name="Wayne K.J."/>
            <person name="Tettelin H."/>
            <person name="Glass J.I."/>
            <person name="Rusch D."/>
            <person name="Podicherti R."/>
            <person name="Tsui H.-C.T."/>
            <person name="Winkler M.E."/>
        </authorList>
    </citation>
    <scope>NUCLEOTIDE SEQUENCE</scope>
</reference>
<dbReference type="NCBIfam" id="TIGR01224">
    <property type="entry name" value="hutI"/>
    <property type="match status" value="1"/>
</dbReference>
<protein>
    <recommendedName>
        <fullName evidence="2">imidazolonepropionase</fullName>
        <ecNumber evidence="2">3.5.2.7</ecNumber>
    </recommendedName>
</protein>
<evidence type="ECO:0000256" key="6">
    <source>
        <dbReference type="ARBA" id="ARBA00022833"/>
    </source>
</evidence>
<organism evidence="9">
    <name type="scientific">marine metagenome</name>
    <dbReference type="NCBI Taxonomy" id="408172"/>
    <lineage>
        <taxon>unclassified sequences</taxon>
        <taxon>metagenomes</taxon>
        <taxon>ecological metagenomes</taxon>
    </lineage>
</organism>